<dbReference type="Pfam" id="PF00067">
    <property type="entry name" value="p450"/>
    <property type="match status" value="1"/>
</dbReference>
<dbReference type="Gene3D" id="1.10.630.10">
    <property type="entry name" value="Cytochrome P450"/>
    <property type="match status" value="1"/>
</dbReference>
<evidence type="ECO:0000256" key="7">
    <source>
        <dbReference type="PIRSR" id="PIRSR602403-1"/>
    </source>
</evidence>
<comment type="cofactor">
    <cofactor evidence="1 7">
        <name>heme</name>
        <dbReference type="ChEBI" id="CHEBI:30413"/>
    </cofactor>
</comment>
<dbReference type="GO" id="GO:0005506">
    <property type="term" value="F:iron ion binding"/>
    <property type="evidence" value="ECO:0007669"/>
    <property type="project" value="InterPro"/>
</dbReference>
<evidence type="ECO:0000256" key="3">
    <source>
        <dbReference type="ARBA" id="ARBA00022723"/>
    </source>
</evidence>
<dbReference type="GO" id="GO:0020037">
    <property type="term" value="F:heme binding"/>
    <property type="evidence" value="ECO:0007669"/>
    <property type="project" value="InterPro"/>
</dbReference>
<keyword evidence="6" id="KW-0503">Monooxygenase</keyword>
<dbReference type="InterPro" id="IPR036396">
    <property type="entry name" value="Cyt_P450_sf"/>
</dbReference>
<dbReference type="EMBL" id="KV460241">
    <property type="protein sequence ID" value="OBT94709.2"/>
    <property type="molecule type" value="Genomic_DNA"/>
</dbReference>
<organism evidence="8 9">
    <name type="scientific">Pseudogymnoascus verrucosus</name>
    <dbReference type="NCBI Taxonomy" id="342668"/>
    <lineage>
        <taxon>Eukaryota</taxon>
        <taxon>Fungi</taxon>
        <taxon>Dikarya</taxon>
        <taxon>Ascomycota</taxon>
        <taxon>Pezizomycotina</taxon>
        <taxon>Leotiomycetes</taxon>
        <taxon>Thelebolales</taxon>
        <taxon>Thelebolaceae</taxon>
        <taxon>Pseudogymnoascus</taxon>
    </lineage>
</organism>
<accession>A0A1B8GFT5</accession>
<name>A0A1B8GFT5_9PEZI</name>
<dbReference type="CDD" id="cd11041">
    <property type="entry name" value="CYP503A1-like"/>
    <property type="match status" value="1"/>
</dbReference>
<gene>
    <name evidence="8" type="ORF">VE01_06265</name>
</gene>
<proteinExistence type="inferred from homology"/>
<sequence>MTPDGPRLFLPRSFANELKGYPRHEMSGMKATTDRLLGEYTTIDHESQTGLNSIKIDLNRHLGTFVVDVADEVKYCFQTQFPDCEDWTPINLNDKLPHIVAQASALIFVGPALNRNKEWLNCTTTFAADVMIGGEKLKTWKPILRPVAQYFIPEVRRIRSDHAFAHTLLLPVLKSRAEEESRQGDKYVKPNDMIQWIQDRARKSGDKTVDTKEQANLQMLAATAAIHTTRMAVIHAIYDLAARPEYVEPLREEIENVLKMSGGTFTKQCLTQLRRLDSFMKESQRHNPPSIATFQRKALVPVKLSNGFHIPSGTIVQCNTNILEESPPSWGDPLSFDGFRFYKLRSKPEDTNKYQFASPSFDSMQFGLGNDACPGRFFASNQIKIILVYILRHYEIKFEEGAVGRPKNILFEVN</sequence>
<evidence type="ECO:0000256" key="5">
    <source>
        <dbReference type="ARBA" id="ARBA00023004"/>
    </source>
</evidence>
<protein>
    <recommendedName>
        <fullName evidence="10">Cytochrome P450</fullName>
    </recommendedName>
</protein>
<dbReference type="PRINTS" id="PR00465">
    <property type="entry name" value="EP450IV"/>
</dbReference>
<dbReference type="AlphaFoldDB" id="A0A1B8GFT5"/>
<evidence type="ECO:0000256" key="4">
    <source>
        <dbReference type="ARBA" id="ARBA00023002"/>
    </source>
</evidence>
<comment type="similarity">
    <text evidence="2">Belongs to the cytochrome P450 family.</text>
</comment>
<reference evidence="8 9" key="1">
    <citation type="submission" date="2016-03" db="EMBL/GenBank/DDBJ databases">
        <title>Comparative genomics of Pseudogymnoascus destructans, the fungus causing white-nose syndrome of bats.</title>
        <authorList>
            <person name="Palmer J.M."/>
            <person name="Drees K.P."/>
            <person name="Foster J.T."/>
            <person name="Lindner D.L."/>
        </authorList>
    </citation>
    <scope>NUCLEOTIDE SEQUENCE [LARGE SCALE GENOMIC DNA]</scope>
    <source>
        <strain evidence="8 9">UAMH 10579</strain>
    </source>
</reference>
<keyword evidence="3 7" id="KW-0479">Metal-binding</keyword>
<dbReference type="Proteomes" id="UP000091956">
    <property type="component" value="Unassembled WGS sequence"/>
</dbReference>
<dbReference type="InterPro" id="IPR002403">
    <property type="entry name" value="Cyt_P450_E_grp-IV"/>
</dbReference>
<dbReference type="RefSeq" id="XP_059319520.1">
    <property type="nucleotide sequence ID" value="XM_059463773.1"/>
</dbReference>
<evidence type="ECO:0000256" key="6">
    <source>
        <dbReference type="ARBA" id="ARBA00023033"/>
    </source>
</evidence>
<dbReference type="GeneID" id="28839651"/>
<feature type="binding site" description="axial binding residue" evidence="7">
    <location>
        <position position="373"/>
    </location>
    <ligand>
        <name>heme</name>
        <dbReference type="ChEBI" id="CHEBI:30413"/>
    </ligand>
    <ligandPart>
        <name>Fe</name>
        <dbReference type="ChEBI" id="CHEBI:18248"/>
    </ligandPart>
</feature>
<keyword evidence="9" id="KW-1185">Reference proteome</keyword>
<keyword evidence="4" id="KW-0560">Oxidoreductase</keyword>
<dbReference type="InterPro" id="IPR001128">
    <property type="entry name" value="Cyt_P450"/>
</dbReference>
<reference evidence="9" key="2">
    <citation type="journal article" date="2018" name="Nat. Commun.">
        <title>Extreme sensitivity to ultraviolet light in the fungal pathogen causing white-nose syndrome of bats.</title>
        <authorList>
            <person name="Palmer J.M."/>
            <person name="Drees K.P."/>
            <person name="Foster J.T."/>
            <person name="Lindner D.L."/>
        </authorList>
    </citation>
    <scope>NUCLEOTIDE SEQUENCE [LARGE SCALE GENOMIC DNA]</scope>
    <source>
        <strain evidence="9">UAMH 10579</strain>
    </source>
</reference>
<evidence type="ECO:0000256" key="2">
    <source>
        <dbReference type="ARBA" id="ARBA00010617"/>
    </source>
</evidence>
<dbReference type="GO" id="GO:0016705">
    <property type="term" value="F:oxidoreductase activity, acting on paired donors, with incorporation or reduction of molecular oxygen"/>
    <property type="evidence" value="ECO:0007669"/>
    <property type="project" value="InterPro"/>
</dbReference>
<dbReference type="STRING" id="342668.A0A1B8GFT5"/>
<evidence type="ECO:0000313" key="8">
    <source>
        <dbReference type="EMBL" id="OBT94709.2"/>
    </source>
</evidence>
<dbReference type="PANTHER" id="PTHR46206:SF6">
    <property type="entry name" value="CYTOCHROME P450 MONOOXYGENASE AN1598-RELATED"/>
    <property type="match status" value="1"/>
</dbReference>
<dbReference type="SUPFAM" id="SSF48264">
    <property type="entry name" value="Cytochrome P450"/>
    <property type="match status" value="1"/>
</dbReference>
<dbReference type="PANTHER" id="PTHR46206">
    <property type="entry name" value="CYTOCHROME P450"/>
    <property type="match status" value="1"/>
</dbReference>
<evidence type="ECO:0000256" key="1">
    <source>
        <dbReference type="ARBA" id="ARBA00001971"/>
    </source>
</evidence>
<keyword evidence="7" id="KW-0349">Heme</keyword>
<dbReference type="GO" id="GO:0004497">
    <property type="term" value="F:monooxygenase activity"/>
    <property type="evidence" value="ECO:0007669"/>
    <property type="project" value="UniProtKB-KW"/>
</dbReference>
<evidence type="ECO:0000313" key="9">
    <source>
        <dbReference type="Proteomes" id="UP000091956"/>
    </source>
</evidence>
<keyword evidence="5 7" id="KW-0408">Iron</keyword>
<evidence type="ECO:0008006" key="10">
    <source>
        <dbReference type="Google" id="ProtNLM"/>
    </source>
</evidence>